<dbReference type="EMBL" id="JACGXA010000001">
    <property type="protein sequence ID" value="MBA8802522.1"/>
    <property type="molecule type" value="Genomic_DNA"/>
</dbReference>
<gene>
    <name evidence="2" type="ORF">FB382_000813</name>
</gene>
<dbReference type="PROSITE" id="PS50801">
    <property type="entry name" value="STAS"/>
    <property type="match status" value="1"/>
</dbReference>
<name>A0A7W3IXL3_9ACTN</name>
<keyword evidence="3" id="KW-1185">Reference proteome</keyword>
<evidence type="ECO:0000313" key="2">
    <source>
        <dbReference type="EMBL" id="MBA8802522.1"/>
    </source>
</evidence>
<dbReference type="InterPro" id="IPR058548">
    <property type="entry name" value="MlaB-like_STAS"/>
</dbReference>
<proteinExistence type="predicted"/>
<feature type="domain" description="STAS" evidence="1">
    <location>
        <begin position="22"/>
        <end position="116"/>
    </location>
</feature>
<dbReference type="Gene3D" id="3.30.750.24">
    <property type="entry name" value="STAS domain"/>
    <property type="match status" value="1"/>
</dbReference>
<dbReference type="SUPFAM" id="SSF52091">
    <property type="entry name" value="SpoIIaa-like"/>
    <property type="match status" value="1"/>
</dbReference>
<evidence type="ECO:0000313" key="3">
    <source>
        <dbReference type="Proteomes" id="UP000580910"/>
    </source>
</evidence>
<organism evidence="2 3">
    <name type="scientific">Nocardioides ginsengisegetis</name>
    <dbReference type="NCBI Taxonomy" id="661491"/>
    <lineage>
        <taxon>Bacteria</taxon>
        <taxon>Bacillati</taxon>
        <taxon>Actinomycetota</taxon>
        <taxon>Actinomycetes</taxon>
        <taxon>Propionibacteriales</taxon>
        <taxon>Nocardioidaceae</taxon>
        <taxon>Nocardioides</taxon>
    </lineage>
</organism>
<dbReference type="RefSeq" id="WP_182537021.1">
    <property type="nucleotide sequence ID" value="NZ_JACGXA010000001.1"/>
</dbReference>
<accession>A0A7W3IXL3</accession>
<evidence type="ECO:0000259" key="1">
    <source>
        <dbReference type="PROSITE" id="PS50801"/>
    </source>
</evidence>
<reference evidence="2 3" key="1">
    <citation type="submission" date="2020-07" db="EMBL/GenBank/DDBJ databases">
        <title>Sequencing the genomes of 1000 actinobacteria strains.</title>
        <authorList>
            <person name="Klenk H.-P."/>
        </authorList>
    </citation>
    <scope>NUCLEOTIDE SEQUENCE [LARGE SCALE GENOMIC DNA]</scope>
    <source>
        <strain evidence="2 3">DSM 21349</strain>
    </source>
</reference>
<comment type="caution">
    <text evidence="2">The sequence shown here is derived from an EMBL/GenBank/DDBJ whole genome shotgun (WGS) entry which is preliminary data.</text>
</comment>
<dbReference type="Pfam" id="PF13466">
    <property type="entry name" value="STAS_2"/>
    <property type="match status" value="1"/>
</dbReference>
<protein>
    <submittedName>
        <fullName evidence="2">Anti-anti-sigma factor</fullName>
    </submittedName>
</protein>
<dbReference type="InterPro" id="IPR002645">
    <property type="entry name" value="STAS_dom"/>
</dbReference>
<dbReference type="Proteomes" id="UP000580910">
    <property type="component" value="Unassembled WGS sequence"/>
</dbReference>
<dbReference type="CDD" id="cd07043">
    <property type="entry name" value="STAS_anti-anti-sigma_factors"/>
    <property type="match status" value="1"/>
</dbReference>
<dbReference type="AlphaFoldDB" id="A0A7W3IXL3"/>
<sequence>MHEPSPLPTLLKISLVPDAPYLFLDLGGELDLSGVGEVPMHAYAERRDITTVLVDLGELTFCDATGLRTLLSFQRAQEELGRTVSVVRASPLVWRLMRICGLTERLEFAPQLDTAV</sequence>
<dbReference type="InterPro" id="IPR036513">
    <property type="entry name" value="STAS_dom_sf"/>
</dbReference>